<dbReference type="RefSeq" id="WP_274203813.1">
    <property type="nucleotide sequence ID" value="NZ_JAQZAO010000021.1"/>
</dbReference>
<dbReference type="InterPro" id="IPR016032">
    <property type="entry name" value="Sig_transdc_resp-reg_C-effctor"/>
</dbReference>
<proteinExistence type="predicted"/>
<keyword evidence="3" id="KW-0804">Transcription</keyword>
<accession>A0ABT5T2D5</accession>
<evidence type="ECO:0000313" key="6">
    <source>
        <dbReference type="Proteomes" id="UP001300763"/>
    </source>
</evidence>
<dbReference type="PANTHER" id="PTHR44688">
    <property type="entry name" value="DNA-BINDING TRANSCRIPTIONAL ACTIVATOR DEVR_DOSR"/>
    <property type="match status" value="1"/>
</dbReference>
<evidence type="ECO:0000259" key="4">
    <source>
        <dbReference type="PROSITE" id="PS50043"/>
    </source>
</evidence>
<dbReference type="PROSITE" id="PS00622">
    <property type="entry name" value="HTH_LUXR_1"/>
    <property type="match status" value="1"/>
</dbReference>
<dbReference type="EMBL" id="JAQZAO010000021">
    <property type="protein sequence ID" value="MDD7969284.1"/>
    <property type="molecule type" value="Genomic_DNA"/>
</dbReference>
<dbReference type="PANTHER" id="PTHR44688:SF16">
    <property type="entry name" value="DNA-BINDING TRANSCRIPTIONAL ACTIVATOR DEVR_DOSR"/>
    <property type="match status" value="1"/>
</dbReference>
<feature type="domain" description="HTH luxR-type" evidence="4">
    <location>
        <begin position="242"/>
        <end position="307"/>
    </location>
</feature>
<evidence type="ECO:0000256" key="1">
    <source>
        <dbReference type="ARBA" id="ARBA00023015"/>
    </source>
</evidence>
<organism evidence="5 6">
    <name type="scientific">Actinomycetospora lemnae</name>
    <dbReference type="NCBI Taxonomy" id="3019891"/>
    <lineage>
        <taxon>Bacteria</taxon>
        <taxon>Bacillati</taxon>
        <taxon>Actinomycetota</taxon>
        <taxon>Actinomycetes</taxon>
        <taxon>Pseudonocardiales</taxon>
        <taxon>Pseudonocardiaceae</taxon>
        <taxon>Actinomycetospora</taxon>
    </lineage>
</organism>
<dbReference type="PRINTS" id="PR00038">
    <property type="entry name" value="HTHLUXR"/>
</dbReference>
<keyword evidence="6" id="KW-1185">Reference proteome</keyword>
<gene>
    <name evidence="5" type="ORF">PGB27_28405</name>
</gene>
<dbReference type="SMART" id="SM00421">
    <property type="entry name" value="HTH_LUXR"/>
    <property type="match status" value="1"/>
</dbReference>
<dbReference type="Proteomes" id="UP001300763">
    <property type="component" value="Unassembled WGS sequence"/>
</dbReference>
<keyword evidence="2" id="KW-0238">DNA-binding</keyword>
<dbReference type="InterPro" id="IPR000792">
    <property type="entry name" value="Tscrpt_reg_LuxR_C"/>
</dbReference>
<evidence type="ECO:0000313" key="5">
    <source>
        <dbReference type="EMBL" id="MDD7969284.1"/>
    </source>
</evidence>
<dbReference type="InterPro" id="IPR036388">
    <property type="entry name" value="WH-like_DNA-bd_sf"/>
</dbReference>
<dbReference type="SUPFAM" id="SSF46894">
    <property type="entry name" value="C-terminal effector domain of the bipartite response regulators"/>
    <property type="match status" value="1"/>
</dbReference>
<keyword evidence="1" id="KW-0805">Transcription regulation</keyword>
<evidence type="ECO:0000256" key="2">
    <source>
        <dbReference type="ARBA" id="ARBA00023125"/>
    </source>
</evidence>
<evidence type="ECO:0000256" key="3">
    <source>
        <dbReference type="ARBA" id="ARBA00023163"/>
    </source>
</evidence>
<comment type="caution">
    <text evidence="5">The sequence shown here is derived from an EMBL/GenBank/DDBJ whole genome shotgun (WGS) entry which is preliminary data.</text>
</comment>
<name>A0ABT5T2D5_9PSEU</name>
<dbReference type="PROSITE" id="PS50043">
    <property type="entry name" value="HTH_LUXR_2"/>
    <property type="match status" value="1"/>
</dbReference>
<dbReference type="Pfam" id="PF00196">
    <property type="entry name" value="GerE"/>
    <property type="match status" value="1"/>
</dbReference>
<dbReference type="SUPFAM" id="SSF55781">
    <property type="entry name" value="GAF domain-like"/>
    <property type="match status" value="1"/>
</dbReference>
<protein>
    <submittedName>
        <fullName evidence="5">Helix-turn-helix transcriptional regulator</fullName>
    </submittedName>
</protein>
<sequence length="313" mass="33446">MSGLRAARDLRAFLRRHGSRTPGSATAVVQALQTIVPSDCLALSSWDPAARRHRTLASTYPTALTSFFDHEWHRDPLFLLPRRRREPVRIRDVAVAERRGAVFDRLITPSGFRAGMTQCLFAADGRYVGMINANALDDRLDDDDVVHLVDLLSADLAASIDPVVAPVSPTARLADGETEGFLVAADGTVRLLSPGARPDLVDAVLPCAADVPAVTRHLVEGADVLAVDTTRSGAGTVVLHRYVPPPAGLTIRELHVLAAVADGLSNAEIGRRCGISARTVGSHVEHILRKTGTRNRAEAAARAVGLGLTIVRP</sequence>
<dbReference type="CDD" id="cd06170">
    <property type="entry name" value="LuxR_C_like"/>
    <property type="match status" value="1"/>
</dbReference>
<reference evidence="5 6" key="1">
    <citation type="submission" date="2023-02" db="EMBL/GenBank/DDBJ databases">
        <title>Genome sequencing required for Actinomycetospora new species description.</title>
        <authorList>
            <person name="Saimee Y."/>
            <person name="Duangmal K."/>
        </authorList>
    </citation>
    <scope>NUCLEOTIDE SEQUENCE [LARGE SCALE GENOMIC DNA]</scope>
    <source>
        <strain evidence="5 6">DW7H6</strain>
    </source>
</reference>
<dbReference type="Gene3D" id="1.10.10.10">
    <property type="entry name" value="Winged helix-like DNA-binding domain superfamily/Winged helix DNA-binding domain"/>
    <property type="match status" value="1"/>
</dbReference>